<protein>
    <submittedName>
        <fullName evidence="1">Uncharacterized protein</fullName>
    </submittedName>
</protein>
<sequence length="68" mass="8163">MKRFEIGQRIDKGGVVFEITGRTKKTVKFVEIQHAGRFNEKRSEEKKKKIFEWPEREIFFVSPYEVEA</sequence>
<gene>
    <name evidence="1" type="ORF">OZZ17_07960</name>
</gene>
<evidence type="ECO:0000313" key="2">
    <source>
        <dbReference type="Proteomes" id="UP001079535"/>
    </source>
</evidence>
<reference evidence="1" key="1">
    <citation type="submission" date="2022-11" db="EMBL/GenBank/DDBJ databases">
        <title>Temperate bacteriophages infecting mucin-degrading bacterium Ruminococcus gnavus from the human gut.</title>
        <authorList>
            <person name="Buttimer C."/>
        </authorList>
    </citation>
    <scope>NUCLEOTIDE SEQUENCE</scope>
    <source>
        <strain evidence="1">CCUG 49994</strain>
    </source>
</reference>
<proteinExistence type="predicted"/>
<dbReference type="RefSeq" id="WP_268803545.1">
    <property type="nucleotide sequence ID" value="NZ_JAPRAY010000009.1"/>
</dbReference>
<organism evidence="1 2">
    <name type="scientific">Mediterraneibacter gnavus</name>
    <name type="common">Ruminococcus gnavus</name>
    <dbReference type="NCBI Taxonomy" id="33038"/>
    <lineage>
        <taxon>Bacteria</taxon>
        <taxon>Bacillati</taxon>
        <taxon>Bacillota</taxon>
        <taxon>Clostridia</taxon>
        <taxon>Lachnospirales</taxon>
        <taxon>Lachnospiraceae</taxon>
        <taxon>Mediterraneibacter</taxon>
    </lineage>
</organism>
<accession>A0A9Q4EYT5</accession>
<dbReference type="Proteomes" id="UP001079535">
    <property type="component" value="Unassembled WGS sequence"/>
</dbReference>
<comment type="caution">
    <text evidence="1">The sequence shown here is derived from an EMBL/GenBank/DDBJ whole genome shotgun (WGS) entry which is preliminary data.</text>
</comment>
<name>A0A9Q4EYT5_MEDGN</name>
<evidence type="ECO:0000313" key="1">
    <source>
        <dbReference type="EMBL" id="MCZ0667478.1"/>
    </source>
</evidence>
<dbReference type="EMBL" id="JAPRAY010000009">
    <property type="protein sequence ID" value="MCZ0667478.1"/>
    <property type="molecule type" value="Genomic_DNA"/>
</dbReference>
<dbReference type="AlphaFoldDB" id="A0A9Q4EYT5"/>